<proteinExistence type="predicted"/>
<reference evidence="2 3" key="1">
    <citation type="submission" date="2018-03" db="EMBL/GenBank/DDBJ databases">
        <title>Pantoea intestinalis SRCM103226 isolated form the mealworm.</title>
        <authorList>
            <person name="Jeong D.-Y."/>
            <person name="Kim J.W."/>
        </authorList>
    </citation>
    <scope>NUCLEOTIDE SEQUENCE [LARGE SCALE GENOMIC DNA]</scope>
    <source>
        <strain evidence="2 3">SRCM103226</strain>
    </source>
</reference>
<evidence type="ECO:0000313" key="2">
    <source>
        <dbReference type="EMBL" id="QHM73900.1"/>
    </source>
</evidence>
<accession>A0A6P1Q4A0</accession>
<dbReference type="RefSeq" id="WP_160623455.1">
    <property type="nucleotide sequence ID" value="NZ_CP028271.1"/>
</dbReference>
<evidence type="ECO:0000313" key="3">
    <source>
        <dbReference type="Proteomes" id="UP000464053"/>
    </source>
</evidence>
<dbReference type="AlphaFoldDB" id="A0A6P1Q4A0"/>
<feature type="signal peptide" evidence="1">
    <location>
        <begin position="1"/>
        <end position="18"/>
    </location>
</feature>
<sequence>MKKILIMLSLFLPFTVFSEIKINTTDPSVYEKEIFAAAKNSNILGGVPIDKQSFQIKDNNNTVGVFIAGKGFNANDDTVCFVGWVSGKEKTVKLIPTIGYGNWEAETCLNTEAVSLIPYDNRNILAVIYKIGSPNATGYETVIFKINEEHLIVDDELTNRFGSEGIKTIKDLRNLINGKGYVENK</sequence>
<dbReference type="KEGG" id="mint:C7M51_04261"/>
<dbReference type="Proteomes" id="UP000464053">
    <property type="component" value="Chromosome"/>
</dbReference>
<evidence type="ECO:0000256" key="1">
    <source>
        <dbReference type="SAM" id="SignalP"/>
    </source>
</evidence>
<keyword evidence="1" id="KW-0732">Signal</keyword>
<dbReference type="EMBL" id="CP028271">
    <property type="protein sequence ID" value="QHM73900.1"/>
    <property type="molecule type" value="Genomic_DNA"/>
</dbReference>
<gene>
    <name evidence="2" type="ORF">C7M51_04261</name>
</gene>
<protein>
    <submittedName>
        <fullName evidence="2">Uncharacterized protein</fullName>
    </submittedName>
</protein>
<dbReference type="OrthoDB" id="6433173at2"/>
<organism evidence="2 3">
    <name type="scientific">Mixta intestinalis</name>
    <dbReference type="NCBI Taxonomy" id="1615494"/>
    <lineage>
        <taxon>Bacteria</taxon>
        <taxon>Pseudomonadati</taxon>
        <taxon>Pseudomonadota</taxon>
        <taxon>Gammaproteobacteria</taxon>
        <taxon>Enterobacterales</taxon>
        <taxon>Erwiniaceae</taxon>
        <taxon>Mixta</taxon>
    </lineage>
</organism>
<name>A0A6P1Q4A0_9GAMM</name>
<keyword evidence="3" id="KW-1185">Reference proteome</keyword>
<feature type="chain" id="PRO_5026915074" evidence="1">
    <location>
        <begin position="19"/>
        <end position="185"/>
    </location>
</feature>